<dbReference type="GeneID" id="94440895"/>
<dbReference type="SUPFAM" id="SSF51569">
    <property type="entry name" value="Aldolase"/>
    <property type="match status" value="1"/>
</dbReference>
<evidence type="ECO:0000313" key="6">
    <source>
        <dbReference type="EMBL" id="PXX75919.1"/>
    </source>
</evidence>
<sequence>MNFNEVLDQRRLLPLYTVKDLEECLAVGKCLVEGNLPIIEVAFRSDYAAEGIKALSSIDGLLVGAGTVKTTAQAQQAIESGAAFLVTPGLSAEVVEYAKEQNVPIVAGAVTPSEIMQANQLGLTCLKFFPADVYGGISALKALHGPFFESTFVPTGGVTLENYKEYLALNYVKAVGGSFILPKELLKAKDWQGLSSFIKGL</sequence>
<name>A0A318KFW1_9FIRM</name>
<evidence type="ECO:0000313" key="7">
    <source>
        <dbReference type="Proteomes" id="UP000247612"/>
    </source>
</evidence>
<comment type="similarity">
    <text evidence="2">Belongs to the KHG/KDPG aldolase family.</text>
</comment>
<dbReference type="NCBIfam" id="TIGR01182">
    <property type="entry name" value="eda"/>
    <property type="match status" value="1"/>
</dbReference>
<evidence type="ECO:0000256" key="1">
    <source>
        <dbReference type="ARBA" id="ARBA00004761"/>
    </source>
</evidence>
<dbReference type="PANTHER" id="PTHR30246:SF1">
    <property type="entry name" value="2-DEHYDRO-3-DEOXY-6-PHOSPHOGALACTONATE ALDOLASE-RELATED"/>
    <property type="match status" value="1"/>
</dbReference>
<comment type="subunit">
    <text evidence="3">Homotrimer.</text>
</comment>
<evidence type="ECO:0000256" key="5">
    <source>
        <dbReference type="ARBA" id="ARBA00023277"/>
    </source>
</evidence>
<dbReference type="Pfam" id="PF01081">
    <property type="entry name" value="Aldolase"/>
    <property type="match status" value="1"/>
</dbReference>
<comment type="caution">
    <text evidence="6">The sequence shown here is derived from an EMBL/GenBank/DDBJ whole genome shotgun (WGS) entry which is preliminary data.</text>
</comment>
<evidence type="ECO:0000256" key="3">
    <source>
        <dbReference type="ARBA" id="ARBA00011233"/>
    </source>
</evidence>
<dbReference type="InterPro" id="IPR031338">
    <property type="entry name" value="KDPG/KHG_AS_2"/>
</dbReference>
<evidence type="ECO:0000256" key="2">
    <source>
        <dbReference type="ARBA" id="ARBA00006906"/>
    </source>
</evidence>
<gene>
    <name evidence="6" type="ORF">DES51_1169</name>
</gene>
<keyword evidence="5" id="KW-0119">Carbohydrate metabolism</keyword>
<reference evidence="6 7" key="1">
    <citation type="submission" date="2018-05" db="EMBL/GenBank/DDBJ databases">
        <title>Genomic Encyclopedia of Type Strains, Phase IV (KMG-IV): sequencing the most valuable type-strain genomes for metagenomic binning, comparative biology and taxonomic classification.</title>
        <authorList>
            <person name="Goeker M."/>
        </authorList>
    </citation>
    <scope>NUCLEOTIDE SEQUENCE [LARGE SCALE GENOMIC DNA]</scope>
    <source>
        <strain evidence="6 7">JC118</strain>
    </source>
</reference>
<dbReference type="PANTHER" id="PTHR30246">
    <property type="entry name" value="2-KETO-3-DEOXY-6-PHOSPHOGLUCONATE ALDOLASE"/>
    <property type="match status" value="1"/>
</dbReference>
<dbReference type="InterPro" id="IPR000887">
    <property type="entry name" value="Aldlse_KDPG_KHG"/>
</dbReference>
<evidence type="ECO:0000256" key="4">
    <source>
        <dbReference type="ARBA" id="ARBA00023239"/>
    </source>
</evidence>
<dbReference type="Proteomes" id="UP000247612">
    <property type="component" value="Unassembled WGS sequence"/>
</dbReference>
<dbReference type="RefSeq" id="WP_022938040.1">
    <property type="nucleotide sequence ID" value="NZ_CABKRQ010000004.1"/>
</dbReference>
<dbReference type="OrthoDB" id="9802667at2"/>
<accession>A0A318KFW1</accession>
<keyword evidence="7" id="KW-1185">Reference proteome</keyword>
<dbReference type="STRING" id="1034346.GCA_000313565_01735"/>
<dbReference type="EMBL" id="QJKH01000016">
    <property type="protein sequence ID" value="PXX75919.1"/>
    <property type="molecule type" value="Genomic_DNA"/>
</dbReference>
<dbReference type="CDD" id="cd00452">
    <property type="entry name" value="KDPG_aldolase"/>
    <property type="match status" value="1"/>
</dbReference>
<dbReference type="PROSITE" id="PS00160">
    <property type="entry name" value="ALDOLASE_KDPG_KHG_2"/>
    <property type="match status" value="1"/>
</dbReference>
<protein>
    <submittedName>
        <fullName evidence="6">2-keto-3-deoxy-phosphogluconate aldolase</fullName>
    </submittedName>
</protein>
<dbReference type="GO" id="GO:0016829">
    <property type="term" value="F:lyase activity"/>
    <property type="evidence" value="ECO:0007669"/>
    <property type="project" value="UniProtKB-KW"/>
</dbReference>
<organism evidence="6 7">
    <name type="scientific">Dielma fastidiosa</name>
    <dbReference type="NCBI Taxonomy" id="1034346"/>
    <lineage>
        <taxon>Bacteria</taxon>
        <taxon>Bacillati</taxon>
        <taxon>Bacillota</taxon>
        <taxon>Erysipelotrichia</taxon>
        <taxon>Erysipelotrichales</taxon>
        <taxon>Erysipelotrichaceae</taxon>
        <taxon>Dielma</taxon>
    </lineage>
</organism>
<comment type="pathway">
    <text evidence="1">Carbohydrate acid metabolism.</text>
</comment>
<proteinExistence type="inferred from homology"/>
<dbReference type="Gene3D" id="3.20.20.70">
    <property type="entry name" value="Aldolase class I"/>
    <property type="match status" value="1"/>
</dbReference>
<dbReference type="AlphaFoldDB" id="A0A318KFW1"/>
<dbReference type="InterPro" id="IPR013785">
    <property type="entry name" value="Aldolase_TIM"/>
</dbReference>
<keyword evidence="4" id="KW-0456">Lyase</keyword>